<dbReference type="Pfam" id="PF08448">
    <property type="entry name" value="PAS_4"/>
    <property type="match status" value="1"/>
</dbReference>
<organism evidence="3">
    <name type="scientific">marine sediment metagenome</name>
    <dbReference type="NCBI Taxonomy" id="412755"/>
    <lineage>
        <taxon>unclassified sequences</taxon>
        <taxon>metagenomes</taxon>
        <taxon>ecological metagenomes</taxon>
    </lineage>
</organism>
<dbReference type="SMART" id="SM00086">
    <property type="entry name" value="PAC"/>
    <property type="match status" value="2"/>
</dbReference>
<dbReference type="InterPro" id="IPR052155">
    <property type="entry name" value="Biofilm_reg_signaling"/>
</dbReference>
<dbReference type="InterPro" id="IPR000700">
    <property type="entry name" value="PAS-assoc_C"/>
</dbReference>
<dbReference type="EMBL" id="BARS01039187">
    <property type="protein sequence ID" value="GAG16174.1"/>
    <property type="molecule type" value="Genomic_DNA"/>
</dbReference>
<dbReference type="InterPro" id="IPR000014">
    <property type="entry name" value="PAS"/>
</dbReference>
<dbReference type="AlphaFoldDB" id="X0VDE2"/>
<dbReference type="InterPro" id="IPR013656">
    <property type="entry name" value="PAS_4"/>
</dbReference>
<dbReference type="CDD" id="cd00130">
    <property type="entry name" value="PAS"/>
    <property type="match status" value="2"/>
</dbReference>
<dbReference type="PANTHER" id="PTHR44757:SF2">
    <property type="entry name" value="BIOFILM ARCHITECTURE MAINTENANCE PROTEIN MBAA"/>
    <property type="match status" value="1"/>
</dbReference>
<evidence type="ECO:0000259" key="1">
    <source>
        <dbReference type="PROSITE" id="PS50112"/>
    </source>
</evidence>
<sequence>LRDHKGWDNLVIRWVDRNGSIHYFESNAQPIMDSDGIPTGFRATDRDITERFQKEEQIHILANDLRNTLEATSDAMLMVSYLDAGPTITMANRRFSEIFGIDPSTVIGKLDIEVRESAKHCFKDPAAFMEGVEQLYQERERGQTIELELVFPQSLFLERWTGPVRDEEGKIIGRIWTFADITKRRESERGRQILQNAVENTVEMVVITDTAGQIEYVNPAFESVTGYSRDEAVGQNTRLLKSGVQDSDFYREMWE</sequence>
<protein>
    <recommendedName>
        <fullName evidence="4">PAS domain-containing protein</fullName>
    </recommendedName>
</protein>
<dbReference type="Gene3D" id="3.30.450.20">
    <property type="entry name" value="PAS domain"/>
    <property type="match status" value="3"/>
</dbReference>
<proteinExistence type="predicted"/>
<feature type="domain" description="PAC" evidence="2">
    <location>
        <begin position="8"/>
        <end position="60"/>
    </location>
</feature>
<feature type="non-terminal residue" evidence="3">
    <location>
        <position position="1"/>
    </location>
</feature>
<evidence type="ECO:0000259" key="2">
    <source>
        <dbReference type="PROSITE" id="PS50113"/>
    </source>
</evidence>
<dbReference type="GO" id="GO:0006355">
    <property type="term" value="P:regulation of DNA-templated transcription"/>
    <property type="evidence" value="ECO:0007669"/>
    <property type="project" value="InterPro"/>
</dbReference>
<gene>
    <name evidence="3" type="ORF">S01H1_59874</name>
</gene>
<dbReference type="SUPFAM" id="SSF55785">
    <property type="entry name" value="PYP-like sensor domain (PAS domain)"/>
    <property type="match status" value="3"/>
</dbReference>
<dbReference type="PROSITE" id="PS50113">
    <property type="entry name" value="PAC"/>
    <property type="match status" value="2"/>
</dbReference>
<dbReference type="InterPro" id="IPR001610">
    <property type="entry name" value="PAC"/>
</dbReference>
<name>X0VDE2_9ZZZZ</name>
<evidence type="ECO:0000313" key="3">
    <source>
        <dbReference type="EMBL" id="GAG16174.1"/>
    </source>
</evidence>
<dbReference type="InterPro" id="IPR013767">
    <property type="entry name" value="PAS_fold"/>
</dbReference>
<dbReference type="InterPro" id="IPR035965">
    <property type="entry name" value="PAS-like_dom_sf"/>
</dbReference>
<reference evidence="3" key="1">
    <citation type="journal article" date="2014" name="Front. Microbiol.">
        <title>High frequency of phylogenetically diverse reductive dehalogenase-homologous genes in deep subseafloor sedimentary metagenomes.</title>
        <authorList>
            <person name="Kawai M."/>
            <person name="Futagami T."/>
            <person name="Toyoda A."/>
            <person name="Takaki Y."/>
            <person name="Nishi S."/>
            <person name="Hori S."/>
            <person name="Arai W."/>
            <person name="Tsubouchi T."/>
            <person name="Morono Y."/>
            <person name="Uchiyama I."/>
            <person name="Ito T."/>
            <person name="Fujiyama A."/>
            <person name="Inagaki F."/>
            <person name="Takami H."/>
        </authorList>
    </citation>
    <scope>NUCLEOTIDE SEQUENCE</scope>
    <source>
        <strain evidence="3">Expedition CK06-06</strain>
    </source>
</reference>
<dbReference type="PROSITE" id="PS50112">
    <property type="entry name" value="PAS"/>
    <property type="match status" value="2"/>
</dbReference>
<dbReference type="Pfam" id="PF00989">
    <property type="entry name" value="PAS"/>
    <property type="match status" value="1"/>
</dbReference>
<dbReference type="SMART" id="SM00091">
    <property type="entry name" value="PAS"/>
    <property type="match status" value="2"/>
</dbReference>
<feature type="domain" description="PAS" evidence="1">
    <location>
        <begin position="61"/>
        <end position="109"/>
    </location>
</feature>
<feature type="non-terminal residue" evidence="3">
    <location>
        <position position="255"/>
    </location>
</feature>
<feature type="domain" description="PAC" evidence="2">
    <location>
        <begin position="143"/>
        <end position="193"/>
    </location>
</feature>
<dbReference type="NCBIfam" id="TIGR00229">
    <property type="entry name" value="sensory_box"/>
    <property type="match status" value="2"/>
</dbReference>
<evidence type="ECO:0008006" key="4">
    <source>
        <dbReference type="Google" id="ProtNLM"/>
    </source>
</evidence>
<dbReference type="Pfam" id="PF13426">
    <property type="entry name" value="PAS_9"/>
    <property type="match status" value="1"/>
</dbReference>
<dbReference type="PANTHER" id="PTHR44757">
    <property type="entry name" value="DIGUANYLATE CYCLASE DGCP"/>
    <property type="match status" value="1"/>
</dbReference>
<comment type="caution">
    <text evidence="3">The sequence shown here is derived from an EMBL/GenBank/DDBJ whole genome shotgun (WGS) entry which is preliminary data.</text>
</comment>
<feature type="domain" description="PAS" evidence="1">
    <location>
        <begin position="190"/>
        <end position="236"/>
    </location>
</feature>
<accession>X0VDE2</accession>